<feature type="transmembrane region" description="Helical" evidence="5">
    <location>
        <begin position="81"/>
        <end position="102"/>
    </location>
</feature>
<gene>
    <name evidence="8" type="ORF">g.21261</name>
</gene>
<dbReference type="PANTHER" id="PTHR21041">
    <property type="entry name" value="DENDRITIC CELL-SPECIFIC TRANSMEMBRANE PROTEIN"/>
    <property type="match status" value="1"/>
</dbReference>
<organism evidence="8">
    <name type="scientific">Cuerna arida</name>
    <dbReference type="NCBI Taxonomy" id="1464854"/>
    <lineage>
        <taxon>Eukaryota</taxon>
        <taxon>Metazoa</taxon>
        <taxon>Ecdysozoa</taxon>
        <taxon>Arthropoda</taxon>
        <taxon>Hexapoda</taxon>
        <taxon>Insecta</taxon>
        <taxon>Pterygota</taxon>
        <taxon>Neoptera</taxon>
        <taxon>Paraneoptera</taxon>
        <taxon>Hemiptera</taxon>
        <taxon>Auchenorrhyncha</taxon>
        <taxon>Membracoidea</taxon>
        <taxon>Cicadellidae</taxon>
        <taxon>Cicadellinae</taxon>
        <taxon>Proconiini</taxon>
        <taxon>Cuerna</taxon>
    </lineage>
</organism>
<feature type="transmembrane region" description="Helical" evidence="5">
    <location>
        <begin position="473"/>
        <end position="491"/>
    </location>
</feature>
<keyword evidence="3 5" id="KW-1133">Transmembrane helix</keyword>
<evidence type="ECO:0000259" key="7">
    <source>
        <dbReference type="Pfam" id="PF26037"/>
    </source>
</evidence>
<evidence type="ECO:0000256" key="1">
    <source>
        <dbReference type="ARBA" id="ARBA00004141"/>
    </source>
</evidence>
<dbReference type="GO" id="GO:0016020">
    <property type="term" value="C:membrane"/>
    <property type="evidence" value="ECO:0007669"/>
    <property type="project" value="UniProtKB-SubCell"/>
</dbReference>
<dbReference type="EMBL" id="GECZ01029455">
    <property type="protein sequence ID" value="JAS40314.1"/>
    <property type="molecule type" value="Transcribed_RNA"/>
</dbReference>
<feature type="domain" description="E3 ubiquitin-protein ligase DCST1-like C-terminal" evidence="7">
    <location>
        <begin position="654"/>
        <end position="698"/>
    </location>
</feature>
<protein>
    <submittedName>
        <fullName evidence="8">Uncharacterized protein</fullName>
    </submittedName>
</protein>
<keyword evidence="4 5" id="KW-0472">Membrane</keyword>
<proteinExistence type="predicted"/>
<dbReference type="Pfam" id="PF26039">
    <property type="entry name" value="Dcst2"/>
    <property type="match status" value="1"/>
</dbReference>
<name>A0A1B6EQT9_9HEMI</name>
<dbReference type="InterPro" id="IPR058842">
    <property type="entry name" value="DCST1_C"/>
</dbReference>
<dbReference type="AlphaFoldDB" id="A0A1B6EQT9"/>
<dbReference type="Pfam" id="PF07782">
    <property type="entry name" value="DC_STAMP"/>
    <property type="match status" value="1"/>
</dbReference>
<dbReference type="PANTHER" id="PTHR21041:SF9">
    <property type="entry name" value="DENDRITIC CELL-SPECIFIC TRANSMEMBRANE PROTEIN-LIKE DOMAIN-CONTAINING PROTEIN"/>
    <property type="match status" value="1"/>
</dbReference>
<dbReference type="InterPro" id="IPR012858">
    <property type="entry name" value="DC_STAMP-like"/>
</dbReference>
<evidence type="ECO:0000259" key="6">
    <source>
        <dbReference type="Pfam" id="PF07782"/>
    </source>
</evidence>
<feature type="transmembrane region" description="Helical" evidence="5">
    <location>
        <begin position="114"/>
        <end position="132"/>
    </location>
</feature>
<feature type="transmembrane region" description="Helical" evidence="5">
    <location>
        <begin position="553"/>
        <end position="572"/>
    </location>
</feature>
<feature type="transmembrane region" description="Helical" evidence="5">
    <location>
        <begin position="383"/>
        <end position="402"/>
    </location>
</feature>
<dbReference type="InterPro" id="IPR051856">
    <property type="entry name" value="CSR-E3_Ligase_Protein"/>
</dbReference>
<dbReference type="Pfam" id="PF26037">
    <property type="entry name" value="zf-RING_DCST1_C"/>
    <property type="match status" value="1"/>
</dbReference>
<evidence type="ECO:0000256" key="2">
    <source>
        <dbReference type="ARBA" id="ARBA00022692"/>
    </source>
</evidence>
<feature type="domain" description="Dendritic cell-specific transmembrane protein-like" evidence="6">
    <location>
        <begin position="412"/>
        <end position="600"/>
    </location>
</feature>
<reference evidence="8" key="1">
    <citation type="submission" date="2015-11" db="EMBL/GenBank/DDBJ databases">
        <title>De novo transcriptome assembly of four potential Pierce s Disease insect vectors from Arizona vineyards.</title>
        <authorList>
            <person name="Tassone E.E."/>
        </authorList>
    </citation>
    <scope>NUCLEOTIDE SEQUENCE</scope>
</reference>
<evidence type="ECO:0000313" key="8">
    <source>
        <dbReference type="EMBL" id="JAS40314.1"/>
    </source>
</evidence>
<accession>A0A1B6EQT9</accession>
<sequence length="790" mass="90885">MCILFQVSQYLIAKYKLYRYLKLKKKIHDAKNAISRGVILDEPTSKGFGAVNKFIEVCTSQFDRLLELYKHLMIPGSIQHFVIMAIVGLCIGTVISVKHYYFGIYKGNSSVFESFMVALPFLVLITICIAFTEVGRSFLMITPILIFSGRGQVYFNALVVLLLMTGPVANLTYNLRVMQDSSACQQRGVAEAAESIVDILFGPFTAFHRAAEELAKGIKKMVDELQEILRKFKRIVMAIADAISEAGKWINSKINGCKNSVGSTYDFCVNAFSSMQEDCRVKIPSIFSSVCNTEDISNKLCSAVQAGNLICDLVYFDFNPLVNSVKQRISRLWDRAFSLVYFKINIHHHYNYESNHKVILEEIQNKVASTFSRDFMNSVLSKLFLLIRLYFRFYFLYAIFLYRSRYLRKEDYDNYYITPELEDLDWRLHSEGKPTIFPLRSFERKKYTRICSLILVNTEYLDFSFPSAVINKTVAAFVLIGLDYLMYYIIFKSRLFMLAMMQSFGTRTEVSIVGSGFIAELSRRVVRALNFLDHNFYATNFMPCVPNPKPPDFWGSLKIIGILVFLLFSWVSRPFVLRLRHKVLDYYHPDVAKRRAIWLHNTILLRRMSFLSIVTAKVKGKFTGEKVAVSFADKLRADYPWIKYIIGRGMLSHECIVCNDIRPPLVHCTESQVSSKCVGIYCKECYDDIGGICSLCNNDMDKKGLVSKTKKAEANKLVQDTIREDICIKEESPRLDYTYFTYQAGFVEVWKENIPTSQQTLERYVTAKNTSSFGSIENFNKFGLKYQKLT</sequence>
<evidence type="ECO:0000256" key="4">
    <source>
        <dbReference type="ARBA" id="ARBA00023136"/>
    </source>
</evidence>
<feature type="transmembrane region" description="Helical" evidence="5">
    <location>
        <begin position="153"/>
        <end position="173"/>
    </location>
</feature>
<comment type="subcellular location">
    <subcellularLocation>
        <location evidence="1">Membrane</location>
        <topology evidence="1">Multi-pass membrane protein</topology>
    </subcellularLocation>
</comment>
<evidence type="ECO:0000256" key="5">
    <source>
        <dbReference type="SAM" id="Phobius"/>
    </source>
</evidence>
<evidence type="ECO:0000256" key="3">
    <source>
        <dbReference type="ARBA" id="ARBA00022989"/>
    </source>
</evidence>
<keyword evidence="2 5" id="KW-0812">Transmembrane</keyword>